<dbReference type="STRING" id="990371.SAMN05421813_11764"/>
<reference evidence="2" key="1">
    <citation type="submission" date="2016-10" db="EMBL/GenBank/DDBJ databases">
        <authorList>
            <person name="Varghese N."/>
            <person name="Submissions S."/>
        </authorList>
    </citation>
    <scope>NUCLEOTIDE SEQUENCE [LARGE SCALE GENOMIC DNA]</scope>
    <source>
        <strain evidence="2">DSM 24536</strain>
    </source>
</reference>
<name>A0A1G9URS2_9SPHI</name>
<sequence length="277" mass="31941">MQTFLVTDKIVQGYLNELVPSYLLMNFSPLDEIKMRCEIDELDAASWHERFAKKIIEKTLTKLESAILNTRTKVKVPADLVPEITLLIFYIGGSKFFAVNDQVGQAVIDEAIGNYIKAHRLFKEQKLDRIYLELRTSSKSEVIFNNLALLYPLHEKVLKAIEESLMISTDSDLYKIIHNPETKSSELKALELKYSTKLLRIEKSVLANGALLLSRYLKEVIGMPNKGHMISDDQIKIIYKIYSIMDWVNSKSRPNHDNPNGYIKVFRNFIRDNQTLI</sequence>
<protein>
    <submittedName>
        <fullName evidence="1">Uncharacterized protein</fullName>
    </submittedName>
</protein>
<proteinExistence type="predicted"/>
<evidence type="ECO:0000313" key="1">
    <source>
        <dbReference type="EMBL" id="SDM62648.1"/>
    </source>
</evidence>
<dbReference type="RefSeq" id="WP_090705297.1">
    <property type="nucleotide sequence ID" value="NZ_FNHH01000017.1"/>
</dbReference>
<accession>A0A1G9URS2</accession>
<dbReference type="EMBL" id="FNHH01000017">
    <property type="protein sequence ID" value="SDM62648.1"/>
    <property type="molecule type" value="Genomic_DNA"/>
</dbReference>
<keyword evidence="2" id="KW-1185">Reference proteome</keyword>
<organism evidence="1 2">
    <name type="scientific">Daejeonella rubra</name>
    <dbReference type="NCBI Taxonomy" id="990371"/>
    <lineage>
        <taxon>Bacteria</taxon>
        <taxon>Pseudomonadati</taxon>
        <taxon>Bacteroidota</taxon>
        <taxon>Sphingobacteriia</taxon>
        <taxon>Sphingobacteriales</taxon>
        <taxon>Sphingobacteriaceae</taxon>
        <taxon>Daejeonella</taxon>
    </lineage>
</organism>
<evidence type="ECO:0000313" key="2">
    <source>
        <dbReference type="Proteomes" id="UP000199226"/>
    </source>
</evidence>
<dbReference type="Proteomes" id="UP000199226">
    <property type="component" value="Unassembled WGS sequence"/>
</dbReference>
<gene>
    <name evidence="1" type="ORF">SAMN05421813_11764</name>
</gene>
<dbReference type="AlphaFoldDB" id="A0A1G9URS2"/>